<evidence type="ECO:0000313" key="2">
    <source>
        <dbReference type="Proteomes" id="UP000263486"/>
    </source>
</evidence>
<protein>
    <submittedName>
        <fullName evidence="1">Uncharacterized protein</fullName>
    </submittedName>
</protein>
<dbReference type="RefSeq" id="WP_114642859.1">
    <property type="nucleotide sequence ID" value="NZ_JAACIO010000020.1"/>
</dbReference>
<evidence type="ECO:0000313" key="1">
    <source>
        <dbReference type="EMBL" id="REI40474.1"/>
    </source>
</evidence>
<accession>A0ABX9KF99</accession>
<dbReference type="EMBL" id="QUAJ01000019">
    <property type="protein sequence ID" value="REI40474.1"/>
    <property type="molecule type" value="Genomic_DNA"/>
</dbReference>
<name>A0ABX9KF99_9FUSO</name>
<comment type="caution">
    <text evidence="1">The sequence shown here is derived from an EMBL/GenBank/DDBJ whole genome shotgun (WGS) entry which is preliminary data.</text>
</comment>
<dbReference type="Proteomes" id="UP000263486">
    <property type="component" value="Unassembled WGS sequence"/>
</dbReference>
<sequence>MDLDELKEIMTPEDFYRFLELFEREEDMYTPEWFEAEEMKEEILEKYDIDYPEDSDEVESDNDYY</sequence>
<organism evidence="1 2">
    <name type="scientific">Psychrilyobacter piezotolerans</name>
    <dbReference type="NCBI Taxonomy" id="2293438"/>
    <lineage>
        <taxon>Bacteria</taxon>
        <taxon>Fusobacteriati</taxon>
        <taxon>Fusobacteriota</taxon>
        <taxon>Fusobacteriia</taxon>
        <taxon>Fusobacteriales</taxon>
        <taxon>Fusobacteriaceae</taxon>
        <taxon>Psychrilyobacter</taxon>
    </lineage>
</organism>
<proteinExistence type="predicted"/>
<gene>
    <name evidence="1" type="ORF">DYH56_10670</name>
</gene>
<reference evidence="1 2" key="1">
    <citation type="submission" date="2018-08" db="EMBL/GenBank/DDBJ databases">
        <title>Draft genome sequence of Psychrilyobacter sp. strain SD5 isolated from Black Sea water.</title>
        <authorList>
            <person name="Yadav S."/>
            <person name="Villanueva L."/>
            <person name="Damste J.S.S."/>
        </authorList>
    </citation>
    <scope>NUCLEOTIDE SEQUENCE [LARGE SCALE GENOMIC DNA]</scope>
    <source>
        <strain evidence="1 2">SD5</strain>
    </source>
</reference>
<keyword evidence="2" id="KW-1185">Reference proteome</keyword>